<evidence type="ECO:0000313" key="9">
    <source>
        <dbReference type="Proteomes" id="UP000429523"/>
    </source>
</evidence>
<dbReference type="EMBL" id="QXGB01000228">
    <property type="protein sequence ID" value="KAE9223604.1"/>
    <property type="molecule type" value="Genomic_DNA"/>
</dbReference>
<evidence type="ECO:0000313" key="16">
    <source>
        <dbReference type="Proteomes" id="UP000486351"/>
    </source>
</evidence>
<reference evidence="9 10" key="1">
    <citation type="submission" date="2018-08" db="EMBL/GenBank/DDBJ databases">
        <title>Genomic investigation of the strawberry pathogen Phytophthora fragariae indicates pathogenicity is determined by transcriptional variation in three key races.</title>
        <authorList>
            <person name="Adams T.M."/>
            <person name="Armitage A.D."/>
            <person name="Sobczyk M.K."/>
            <person name="Bates H.J."/>
            <person name="Dunwell J.M."/>
            <person name="Nellist C.F."/>
            <person name="Harrison R.J."/>
        </authorList>
    </citation>
    <scope>NUCLEOTIDE SEQUENCE [LARGE SCALE GENOMIC DNA]</scope>
    <source>
        <strain evidence="7 11">A4</strain>
        <strain evidence="6 12">BC-1</strain>
        <strain evidence="5 10">NOV-27</strain>
        <strain evidence="4 13">NOV-5</strain>
        <strain evidence="3 14">NOV-71</strain>
        <strain evidence="8 16">NOV-77</strain>
        <strain evidence="1 9">NOV-9</strain>
        <strain evidence="2 15">SCRP245</strain>
    </source>
</reference>
<evidence type="ECO:0000313" key="4">
    <source>
        <dbReference type="EMBL" id="KAE9147415.1"/>
    </source>
</evidence>
<evidence type="ECO:0000313" key="15">
    <source>
        <dbReference type="Proteomes" id="UP000460718"/>
    </source>
</evidence>
<dbReference type="Proteomes" id="UP000433483">
    <property type="component" value="Unassembled WGS sequence"/>
</dbReference>
<evidence type="ECO:0000313" key="2">
    <source>
        <dbReference type="EMBL" id="KAE9020664.1"/>
    </source>
</evidence>
<dbReference type="Proteomes" id="UP000441208">
    <property type="component" value="Unassembled WGS sequence"/>
</dbReference>
<dbReference type="EMBL" id="QXFW01000205">
    <property type="protein sequence ID" value="KAE9020664.1"/>
    <property type="molecule type" value="Genomic_DNA"/>
</dbReference>
<name>A0A6A3T551_9STRA</name>
<dbReference type="EMBL" id="QXGE01000232">
    <property type="protein sequence ID" value="KAE9319241.1"/>
    <property type="molecule type" value="Genomic_DNA"/>
</dbReference>
<accession>A0A6A3T551</accession>
<dbReference type="Proteomes" id="UP000440367">
    <property type="component" value="Unassembled WGS sequence"/>
</dbReference>
<dbReference type="EMBL" id="QXGA01000349">
    <property type="protein sequence ID" value="KAE9147415.1"/>
    <property type="molecule type" value="Genomic_DNA"/>
</dbReference>
<dbReference type="EMBL" id="QXGF01000281">
    <property type="protein sequence ID" value="KAE8942912.1"/>
    <property type="molecule type" value="Genomic_DNA"/>
</dbReference>
<dbReference type="Proteomes" id="UP000437068">
    <property type="component" value="Unassembled WGS sequence"/>
</dbReference>
<proteinExistence type="predicted"/>
<evidence type="ECO:0000313" key="7">
    <source>
        <dbReference type="EMBL" id="KAE9319241.1"/>
    </source>
</evidence>
<evidence type="ECO:0000313" key="1">
    <source>
        <dbReference type="EMBL" id="KAE8942912.1"/>
    </source>
</evidence>
<evidence type="ECO:0000313" key="5">
    <source>
        <dbReference type="EMBL" id="KAE9223604.1"/>
    </source>
</evidence>
<evidence type="ECO:0000313" key="11">
    <source>
        <dbReference type="Proteomes" id="UP000437068"/>
    </source>
</evidence>
<evidence type="ECO:0000313" key="8">
    <source>
        <dbReference type="EMBL" id="KAE9353480.1"/>
    </source>
</evidence>
<evidence type="ECO:0000313" key="12">
    <source>
        <dbReference type="Proteomes" id="UP000440367"/>
    </source>
</evidence>
<protein>
    <submittedName>
        <fullName evidence="3">Uncharacterized protein</fullName>
    </submittedName>
</protein>
<comment type="caution">
    <text evidence="3">The sequence shown here is derived from an EMBL/GenBank/DDBJ whole genome shotgun (WGS) entry which is preliminary data.</text>
</comment>
<dbReference type="Proteomes" id="UP000429523">
    <property type="component" value="Unassembled WGS sequence"/>
</dbReference>
<gene>
    <name evidence="7" type="ORF">PF001_g5999</name>
    <name evidence="6" type="ORF">PF002_g6235</name>
    <name evidence="5" type="ORF">PF005_g6241</name>
    <name evidence="4" type="ORF">PF006_g7898</name>
    <name evidence="3" type="ORF">PF007_g5583</name>
    <name evidence="8" type="ORF">PF008_g4983</name>
    <name evidence="1" type="ORF">PF009_g7351</name>
    <name evidence="2" type="ORF">PF011_g5307</name>
</gene>
<dbReference type="OrthoDB" id="10274295at2759"/>
<dbReference type="Proteomes" id="UP000460718">
    <property type="component" value="Unassembled WGS sequence"/>
</dbReference>
<keyword evidence="10" id="KW-1185">Reference proteome</keyword>
<dbReference type="EMBL" id="QXFY01000177">
    <property type="protein sequence ID" value="KAE9353480.1"/>
    <property type="molecule type" value="Genomic_DNA"/>
</dbReference>
<dbReference type="Proteomes" id="UP000440732">
    <property type="component" value="Unassembled WGS sequence"/>
</dbReference>
<dbReference type="AlphaFoldDB" id="A0A6A3T551"/>
<dbReference type="EMBL" id="QXGD01000214">
    <property type="protein sequence ID" value="KAE9247529.1"/>
    <property type="molecule type" value="Genomic_DNA"/>
</dbReference>
<evidence type="ECO:0000313" key="14">
    <source>
        <dbReference type="Proteomes" id="UP000441208"/>
    </source>
</evidence>
<organism evidence="3 14">
    <name type="scientific">Phytophthora fragariae</name>
    <dbReference type="NCBI Taxonomy" id="53985"/>
    <lineage>
        <taxon>Eukaryota</taxon>
        <taxon>Sar</taxon>
        <taxon>Stramenopiles</taxon>
        <taxon>Oomycota</taxon>
        <taxon>Peronosporomycetes</taxon>
        <taxon>Peronosporales</taxon>
        <taxon>Peronosporaceae</taxon>
        <taxon>Phytophthora</taxon>
    </lineage>
</organism>
<dbReference type="EMBL" id="QXFZ01000197">
    <property type="protein sequence ID" value="KAE9127513.1"/>
    <property type="molecule type" value="Genomic_DNA"/>
</dbReference>
<evidence type="ECO:0000313" key="6">
    <source>
        <dbReference type="EMBL" id="KAE9247529.1"/>
    </source>
</evidence>
<evidence type="ECO:0000313" key="10">
    <source>
        <dbReference type="Proteomes" id="UP000433483"/>
    </source>
</evidence>
<sequence>MDPTPDVNITMTMCCLSSVQLNGDNGTRVTVIDASLRGLFEVTFGGLMELTSSKRK</sequence>
<dbReference type="Proteomes" id="UP000486351">
    <property type="component" value="Unassembled WGS sequence"/>
</dbReference>
<evidence type="ECO:0000313" key="13">
    <source>
        <dbReference type="Proteomes" id="UP000440732"/>
    </source>
</evidence>
<evidence type="ECO:0000313" key="3">
    <source>
        <dbReference type="EMBL" id="KAE9127513.1"/>
    </source>
</evidence>